<evidence type="ECO:0000256" key="2">
    <source>
        <dbReference type="SAM" id="MobiDB-lite"/>
    </source>
</evidence>
<keyword evidence="4" id="KW-1185">Reference proteome</keyword>
<reference evidence="3" key="2">
    <citation type="submission" date="2018-05" db="EMBL/GenBank/DDBJ databases">
        <title>OpunRS2 (Oryza punctata Reference Sequence Version 2).</title>
        <authorList>
            <person name="Zhang J."/>
            <person name="Kudrna D."/>
            <person name="Lee S."/>
            <person name="Talag J."/>
            <person name="Welchert J."/>
            <person name="Wing R.A."/>
        </authorList>
    </citation>
    <scope>NUCLEOTIDE SEQUENCE [LARGE SCALE GENOMIC DNA]</scope>
</reference>
<dbReference type="Proteomes" id="UP000026962">
    <property type="component" value="Chromosome 2"/>
</dbReference>
<name>A0A0E0K6I7_ORYPU</name>
<evidence type="ECO:0000313" key="4">
    <source>
        <dbReference type="Proteomes" id="UP000026962"/>
    </source>
</evidence>
<reference evidence="3" key="1">
    <citation type="submission" date="2015-04" db="UniProtKB">
        <authorList>
            <consortium name="EnsemblPlants"/>
        </authorList>
    </citation>
    <scope>IDENTIFICATION</scope>
</reference>
<dbReference type="AlphaFoldDB" id="A0A0E0K6I7"/>
<keyword evidence="1" id="KW-0175">Coiled coil</keyword>
<organism evidence="3">
    <name type="scientific">Oryza punctata</name>
    <name type="common">Red rice</name>
    <dbReference type="NCBI Taxonomy" id="4537"/>
    <lineage>
        <taxon>Eukaryota</taxon>
        <taxon>Viridiplantae</taxon>
        <taxon>Streptophyta</taxon>
        <taxon>Embryophyta</taxon>
        <taxon>Tracheophyta</taxon>
        <taxon>Spermatophyta</taxon>
        <taxon>Magnoliopsida</taxon>
        <taxon>Liliopsida</taxon>
        <taxon>Poales</taxon>
        <taxon>Poaceae</taxon>
        <taxon>BOP clade</taxon>
        <taxon>Oryzoideae</taxon>
        <taxon>Oryzeae</taxon>
        <taxon>Oryzinae</taxon>
        <taxon>Oryza</taxon>
    </lineage>
</organism>
<feature type="region of interest" description="Disordered" evidence="2">
    <location>
        <begin position="1"/>
        <end position="48"/>
    </location>
</feature>
<accession>A0A0E0K6I7</accession>
<proteinExistence type="predicted"/>
<dbReference type="EnsemblPlants" id="OPUNC02G33640.1">
    <property type="protein sequence ID" value="OPUNC02G33640.1"/>
    <property type="gene ID" value="OPUNC02G33640"/>
</dbReference>
<feature type="compositionally biased region" description="Basic residues" evidence="2">
    <location>
        <begin position="115"/>
        <end position="125"/>
    </location>
</feature>
<dbReference type="STRING" id="4537.A0A0E0K6I7"/>
<evidence type="ECO:0000256" key="1">
    <source>
        <dbReference type="ARBA" id="ARBA00023054"/>
    </source>
</evidence>
<dbReference type="InterPro" id="IPR040265">
    <property type="entry name" value="CHUP1/IPGA1-like"/>
</dbReference>
<dbReference type="PANTHER" id="PTHR31342:SF16">
    <property type="entry name" value="TALIN_MIDDLE DOMAIN-CONTAINING PROTEIN"/>
    <property type="match status" value="1"/>
</dbReference>
<sequence>MDQRICSKQDGQSDPPPPTPAGDHNVMQTTPSLVSPHPLSAPPPSPIPVEGLPMLLLSWEAIQDGNPAVATVASSSAQPVEAAASRDEAEAVDADGSMYRHLHDRVEGGASHPLGGKRSHDKKARASPAAGAKGGGAGQGIADSLAEMTKRDVHAQQTPLTSILPRGGRREIEEFVGNHAAAILDLKDAIGAFQSKDMGELARFHRHVEHDEQQLAFEGFPSKKLETLRMAAALYSKLDGVVAMLKGWKLQAAAPVSPQLDMEEETKRFVSDNVHFDFAVLIRIKECMVDLSSSCVEKFDTCS</sequence>
<dbReference type="PANTHER" id="PTHR31342">
    <property type="entry name" value="PROTEIN CHUP1, CHLOROPLASTIC"/>
    <property type="match status" value="1"/>
</dbReference>
<dbReference type="Gramene" id="OPUNC02G33640.1">
    <property type="protein sequence ID" value="OPUNC02G33640.1"/>
    <property type="gene ID" value="OPUNC02G33640"/>
</dbReference>
<evidence type="ECO:0000313" key="3">
    <source>
        <dbReference type="EnsemblPlants" id="OPUNC02G33640.1"/>
    </source>
</evidence>
<protein>
    <submittedName>
        <fullName evidence="3">Uncharacterized protein</fullName>
    </submittedName>
</protein>
<feature type="region of interest" description="Disordered" evidence="2">
    <location>
        <begin position="106"/>
        <end position="140"/>
    </location>
</feature>
<dbReference type="eggNOG" id="ENOG502QTV0">
    <property type="taxonomic scope" value="Eukaryota"/>
</dbReference>
<dbReference type="HOGENOM" id="CLU_919471_0_0_1"/>